<protein>
    <submittedName>
        <fullName evidence="3">Uncharacterized protein</fullName>
    </submittedName>
</protein>
<feature type="transmembrane region" description="Helical" evidence="2">
    <location>
        <begin position="12"/>
        <end position="33"/>
    </location>
</feature>
<evidence type="ECO:0000256" key="1">
    <source>
        <dbReference type="SAM" id="Coils"/>
    </source>
</evidence>
<keyword evidence="2" id="KW-0472">Membrane</keyword>
<feature type="coiled-coil region" evidence="1">
    <location>
        <begin position="36"/>
        <end position="77"/>
    </location>
</feature>
<keyword evidence="2" id="KW-1133">Transmembrane helix</keyword>
<sequence length="235" mass="27137">MEKVELPKKVVFLVLIGVLVLLIGAFLSIRWYGEAYNEISAMYKELEVNYTNLKQEYENLSKNFSELSKDFSELSKDYSDIKKTSEIIGERYGIVRATLGTLLEAIISERNGDTFYDFASYYYGLSDFNNTIYYSELASSYYNLANTKWKAVLKTLNQTSRDEFLESLYEMAVAGENLARIYSSICLKLSEASGYYRFGNYEKGDATIEEVNRLINSTEEWVNKYNEAYSRILAE</sequence>
<reference evidence="3 4" key="1">
    <citation type="submission" date="2018-06" db="EMBL/GenBank/DDBJ databases">
        <title>Extensive metabolic versatility and redundancy in microbially diverse, dynamic hydrothermal sediments.</title>
        <authorList>
            <person name="Dombrowski N."/>
            <person name="Teske A."/>
            <person name="Baker B.J."/>
        </authorList>
    </citation>
    <scope>NUCLEOTIDE SEQUENCE [LARGE SCALE GENOMIC DNA]</scope>
    <source>
        <strain evidence="3">B66_G16</strain>
    </source>
</reference>
<proteinExistence type="predicted"/>
<comment type="caution">
    <text evidence="3">The sequence shown here is derived from an EMBL/GenBank/DDBJ whole genome shotgun (WGS) entry which is preliminary data.</text>
</comment>
<dbReference type="AlphaFoldDB" id="A0A497ERC7"/>
<keyword evidence="1" id="KW-0175">Coiled coil</keyword>
<evidence type="ECO:0000256" key="2">
    <source>
        <dbReference type="SAM" id="Phobius"/>
    </source>
</evidence>
<keyword evidence="2" id="KW-0812">Transmembrane</keyword>
<dbReference type="Proteomes" id="UP000278475">
    <property type="component" value="Unassembled WGS sequence"/>
</dbReference>
<dbReference type="EMBL" id="QMQV01000018">
    <property type="protein sequence ID" value="RLE49903.1"/>
    <property type="molecule type" value="Genomic_DNA"/>
</dbReference>
<organism evidence="3 4">
    <name type="scientific">Thermoproteota archaeon</name>
    <dbReference type="NCBI Taxonomy" id="2056631"/>
    <lineage>
        <taxon>Archaea</taxon>
        <taxon>Thermoproteota</taxon>
    </lineage>
</organism>
<gene>
    <name evidence="3" type="ORF">DRJ31_03125</name>
</gene>
<accession>A0A497ERC7</accession>
<name>A0A497ERC7_9CREN</name>
<evidence type="ECO:0000313" key="4">
    <source>
        <dbReference type="Proteomes" id="UP000278475"/>
    </source>
</evidence>
<evidence type="ECO:0000313" key="3">
    <source>
        <dbReference type="EMBL" id="RLE49903.1"/>
    </source>
</evidence>